<dbReference type="AlphaFoldDB" id="A0AAN8GA50"/>
<dbReference type="Gene3D" id="3.40.50.300">
    <property type="entry name" value="P-loop containing nucleotide triphosphate hydrolases"/>
    <property type="match status" value="1"/>
</dbReference>
<organism evidence="5 6">
    <name type="scientific">Patella caerulea</name>
    <name type="common">Rayed Mediterranean limpet</name>
    <dbReference type="NCBI Taxonomy" id="87958"/>
    <lineage>
        <taxon>Eukaryota</taxon>
        <taxon>Metazoa</taxon>
        <taxon>Spiralia</taxon>
        <taxon>Lophotrochozoa</taxon>
        <taxon>Mollusca</taxon>
        <taxon>Gastropoda</taxon>
        <taxon>Patellogastropoda</taxon>
        <taxon>Patelloidea</taxon>
        <taxon>Patellidae</taxon>
        <taxon>Patella</taxon>
    </lineage>
</organism>
<name>A0AAN8GA50_PATCE</name>
<keyword evidence="3" id="KW-0378">Hydrolase</keyword>
<evidence type="ECO:0000256" key="3">
    <source>
        <dbReference type="ARBA" id="ARBA00022801"/>
    </source>
</evidence>
<dbReference type="InterPro" id="IPR051065">
    <property type="entry name" value="Ras-related_GTPase"/>
</dbReference>
<evidence type="ECO:0000313" key="5">
    <source>
        <dbReference type="EMBL" id="KAK6168850.1"/>
    </source>
</evidence>
<dbReference type="GO" id="GO:0005525">
    <property type="term" value="F:GTP binding"/>
    <property type="evidence" value="ECO:0007669"/>
    <property type="project" value="InterPro"/>
</dbReference>
<dbReference type="Proteomes" id="UP001347796">
    <property type="component" value="Unassembled WGS sequence"/>
</dbReference>
<dbReference type="EMBL" id="JAZGQO010000015">
    <property type="protein sequence ID" value="KAK6168850.1"/>
    <property type="molecule type" value="Genomic_DNA"/>
</dbReference>
<dbReference type="Pfam" id="PF00071">
    <property type="entry name" value="Ras"/>
    <property type="match status" value="1"/>
</dbReference>
<evidence type="ECO:0000256" key="2">
    <source>
        <dbReference type="ARBA" id="ARBA00011984"/>
    </source>
</evidence>
<dbReference type="SMART" id="SM00173">
    <property type="entry name" value="RAS"/>
    <property type="match status" value="1"/>
</dbReference>
<dbReference type="EC" id="3.6.5.2" evidence="2"/>
<dbReference type="PANTHER" id="PTHR45704">
    <property type="entry name" value="RAS-LIKE FAMILY MEMBER 11"/>
    <property type="match status" value="1"/>
</dbReference>
<dbReference type="PROSITE" id="PS51419">
    <property type="entry name" value="RAB"/>
    <property type="match status" value="1"/>
</dbReference>
<comment type="similarity">
    <text evidence="1">Belongs to the small GTPase superfamily. Ras family.</text>
</comment>
<gene>
    <name evidence="5" type="ORF">SNE40_020022</name>
</gene>
<dbReference type="SUPFAM" id="SSF52540">
    <property type="entry name" value="P-loop containing nucleoside triphosphate hydrolases"/>
    <property type="match status" value="1"/>
</dbReference>
<reference evidence="5 6" key="1">
    <citation type="submission" date="2024-01" db="EMBL/GenBank/DDBJ databases">
        <title>The genome of the rayed Mediterranean limpet Patella caerulea (Linnaeus, 1758).</title>
        <authorList>
            <person name="Anh-Thu Weber A."/>
            <person name="Halstead-Nussloch G."/>
        </authorList>
    </citation>
    <scope>NUCLEOTIDE SEQUENCE [LARGE SCALE GENOMIC DNA]</scope>
    <source>
        <strain evidence="5">AATW-2023a</strain>
        <tissue evidence="5">Whole specimen</tissue>
    </source>
</reference>
<comment type="catalytic activity">
    <reaction evidence="4">
        <text>GTP + H2O = GDP + phosphate + H(+)</text>
        <dbReference type="Rhea" id="RHEA:19669"/>
        <dbReference type="ChEBI" id="CHEBI:15377"/>
        <dbReference type="ChEBI" id="CHEBI:15378"/>
        <dbReference type="ChEBI" id="CHEBI:37565"/>
        <dbReference type="ChEBI" id="CHEBI:43474"/>
        <dbReference type="ChEBI" id="CHEBI:58189"/>
        <dbReference type="EC" id="3.6.5.2"/>
    </reaction>
</comment>
<dbReference type="PROSITE" id="PS51421">
    <property type="entry name" value="RAS"/>
    <property type="match status" value="1"/>
</dbReference>
<accession>A0AAN8GA50</accession>
<proteinExistence type="inferred from homology"/>
<evidence type="ECO:0000256" key="1">
    <source>
        <dbReference type="ARBA" id="ARBA00008344"/>
    </source>
</evidence>
<sequence>MTDHTYRTTWNVKDDCINMEIRDTSPHTVNDDEPDITRGDANAFVVVYNVADGQSFYHAKYQIERLRRNKETSNIPILLLGNKTDLEHLRDVHVNEVRQTALCFNCKLYEVSAAEDYQAINVAFRELIVQASIVDNQYTKPVKRRRSILGNVSKRISSVFKRKSLEDLIFKRRSAIPLQTRRSI</sequence>
<dbReference type="SMART" id="SM00175">
    <property type="entry name" value="RAB"/>
    <property type="match status" value="1"/>
</dbReference>
<evidence type="ECO:0000256" key="4">
    <source>
        <dbReference type="ARBA" id="ARBA00048098"/>
    </source>
</evidence>
<dbReference type="InterPro" id="IPR027417">
    <property type="entry name" value="P-loop_NTPase"/>
</dbReference>
<keyword evidence="6" id="KW-1185">Reference proteome</keyword>
<dbReference type="InterPro" id="IPR001806">
    <property type="entry name" value="Small_GTPase"/>
</dbReference>
<comment type="caution">
    <text evidence="5">The sequence shown here is derived from an EMBL/GenBank/DDBJ whole genome shotgun (WGS) entry which is preliminary data.</text>
</comment>
<dbReference type="GO" id="GO:0003925">
    <property type="term" value="F:G protein activity"/>
    <property type="evidence" value="ECO:0007669"/>
    <property type="project" value="UniProtKB-EC"/>
</dbReference>
<evidence type="ECO:0000313" key="6">
    <source>
        <dbReference type="Proteomes" id="UP001347796"/>
    </source>
</evidence>
<protein>
    <recommendedName>
        <fullName evidence="2">small monomeric GTPase</fullName>
        <ecNumber evidence="2">3.6.5.2</ecNumber>
    </recommendedName>
</protein>